<comment type="caution">
    <text evidence="1">The sequence shown here is derived from an EMBL/GenBank/DDBJ whole genome shotgun (WGS) entry which is preliminary data.</text>
</comment>
<organism evidence="1">
    <name type="scientific">Medicago truncatula</name>
    <name type="common">Barrel medic</name>
    <name type="synonym">Medicago tribuloides</name>
    <dbReference type="NCBI Taxonomy" id="3880"/>
    <lineage>
        <taxon>Eukaryota</taxon>
        <taxon>Viridiplantae</taxon>
        <taxon>Streptophyta</taxon>
        <taxon>Embryophyta</taxon>
        <taxon>Tracheophyta</taxon>
        <taxon>Spermatophyta</taxon>
        <taxon>Magnoliopsida</taxon>
        <taxon>eudicotyledons</taxon>
        <taxon>Gunneridae</taxon>
        <taxon>Pentapetalae</taxon>
        <taxon>rosids</taxon>
        <taxon>fabids</taxon>
        <taxon>Fabales</taxon>
        <taxon>Fabaceae</taxon>
        <taxon>Papilionoideae</taxon>
        <taxon>50 kb inversion clade</taxon>
        <taxon>NPAAA clade</taxon>
        <taxon>Hologalegina</taxon>
        <taxon>IRL clade</taxon>
        <taxon>Trifolieae</taxon>
        <taxon>Medicago</taxon>
    </lineage>
</organism>
<dbReference type="EMBL" id="PSQE01000006">
    <property type="protein sequence ID" value="RHN51343.1"/>
    <property type="molecule type" value="Genomic_DNA"/>
</dbReference>
<proteinExistence type="predicted"/>
<dbReference type="Proteomes" id="UP000265566">
    <property type="component" value="Chromosome 6"/>
</dbReference>
<dbReference type="AlphaFoldDB" id="A0A396HFI2"/>
<evidence type="ECO:0000313" key="1">
    <source>
        <dbReference type="EMBL" id="RHN51343.1"/>
    </source>
</evidence>
<sequence>MIKESHSFKWSNYNIYLKVRKTQERGGEGVELCYLYLLFKLSPKSDRVQSLEQCSESNSSGYKKIREKDTKQLSWFLPQSGSSPVPLHFQGDFHYNPI</sequence>
<accession>A0A396HFI2</accession>
<protein>
    <submittedName>
        <fullName evidence="1">Uncharacterized protein</fullName>
    </submittedName>
</protein>
<gene>
    <name evidence="1" type="ORF">MtrunA17_Chr6g0467541</name>
</gene>
<reference evidence="1" key="1">
    <citation type="journal article" date="2018" name="Nat. Plants">
        <title>Whole-genome landscape of Medicago truncatula symbiotic genes.</title>
        <authorList>
            <person name="Pecrix Y."/>
            <person name="Gamas P."/>
            <person name="Carrere S."/>
        </authorList>
    </citation>
    <scope>NUCLEOTIDE SEQUENCE</scope>
    <source>
        <tissue evidence="1">Leaves</tissue>
    </source>
</reference>
<name>A0A396HFI2_MEDTR</name>
<dbReference type="Gramene" id="rna35768">
    <property type="protein sequence ID" value="RHN51343.1"/>
    <property type="gene ID" value="gene35768"/>
</dbReference>